<dbReference type="EMBL" id="CAJOBJ010008453">
    <property type="protein sequence ID" value="CAF4112572.1"/>
    <property type="molecule type" value="Genomic_DNA"/>
</dbReference>
<protein>
    <submittedName>
        <fullName evidence="1">Uncharacterized protein</fullName>
    </submittedName>
</protein>
<dbReference type="AlphaFoldDB" id="A0A8S2QTP1"/>
<evidence type="ECO:0000313" key="2">
    <source>
        <dbReference type="Proteomes" id="UP000681720"/>
    </source>
</evidence>
<organism evidence="1 2">
    <name type="scientific">Rotaria magnacalcarata</name>
    <dbReference type="NCBI Taxonomy" id="392030"/>
    <lineage>
        <taxon>Eukaryota</taxon>
        <taxon>Metazoa</taxon>
        <taxon>Spiralia</taxon>
        <taxon>Gnathifera</taxon>
        <taxon>Rotifera</taxon>
        <taxon>Eurotatoria</taxon>
        <taxon>Bdelloidea</taxon>
        <taxon>Philodinida</taxon>
        <taxon>Philodinidae</taxon>
        <taxon>Rotaria</taxon>
    </lineage>
</organism>
<evidence type="ECO:0000313" key="1">
    <source>
        <dbReference type="EMBL" id="CAF4112572.1"/>
    </source>
</evidence>
<proteinExistence type="predicted"/>
<accession>A0A8S2QTP1</accession>
<sequence>MLILFYLKNLSYVRRKPSDIFSVYDIAQEVSNISLCHCAYAIIEENNINHEKNSNIDSDVDRMFKPFDLPASKTDWQNIVRQLKDNFPTY</sequence>
<comment type="caution">
    <text evidence="1">The sequence shown here is derived from an EMBL/GenBank/DDBJ whole genome shotgun (WGS) entry which is preliminary data.</text>
</comment>
<reference evidence="1" key="1">
    <citation type="submission" date="2021-02" db="EMBL/GenBank/DDBJ databases">
        <authorList>
            <person name="Nowell W R."/>
        </authorList>
    </citation>
    <scope>NUCLEOTIDE SEQUENCE</scope>
</reference>
<name>A0A8S2QTP1_9BILA</name>
<dbReference type="Proteomes" id="UP000681720">
    <property type="component" value="Unassembled WGS sequence"/>
</dbReference>
<gene>
    <name evidence="1" type="ORF">GIL414_LOCUS17646</name>
</gene>